<dbReference type="AlphaFoldDB" id="X1DUD1"/>
<comment type="caution">
    <text evidence="1">The sequence shown here is derived from an EMBL/GenBank/DDBJ whole genome shotgun (WGS) entry which is preliminary data.</text>
</comment>
<evidence type="ECO:0000313" key="1">
    <source>
        <dbReference type="EMBL" id="GAG99996.1"/>
    </source>
</evidence>
<dbReference type="EMBL" id="BART01020092">
    <property type="protein sequence ID" value="GAG99996.1"/>
    <property type="molecule type" value="Genomic_DNA"/>
</dbReference>
<accession>X1DUD1</accession>
<proteinExistence type="predicted"/>
<reference evidence="1" key="1">
    <citation type="journal article" date="2014" name="Front. Microbiol.">
        <title>High frequency of phylogenetically diverse reductive dehalogenase-homologous genes in deep subseafloor sedimentary metagenomes.</title>
        <authorList>
            <person name="Kawai M."/>
            <person name="Futagami T."/>
            <person name="Toyoda A."/>
            <person name="Takaki Y."/>
            <person name="Nishi S."/>
            <person name="Hori S."/>
            <person name="Arai W."/>
            <person name="Tsubouchi T."/>
            <person name="Morono Y."/>
            <person name="Uchiyama I."/>
            <person name="Ito T."/>
            <person name="Fujiyama A."/>
            <person name="Inagaki F."/>
            <person name="Takami H."/>
        </authorList>
    </citation>
    <scope>NUCLEOTIDE SEQUENCE</scope>
    <source>
        <strain evidence="1">Expedition CK06-06</strain>
    </source>
</reference>
<sequence>MLTFLRNLDREHDLDAFIVEFGGKTVDTTDLKHFGSITNHRKGRGKAKGNCVWNKVDTFGENTIEEFWIKYLVFALDSVSKSNVNPNSIHDIHSIV</sequence>
<organism evidence="1">
    <name type="scientific">marine sediment metagenome</name>
    <dbReference type="NCBI Taxonomy" id="412755"/>
    <lineage>
        <taxon>unclassified sequences</taxon>
        <taxon>metagenomes</taxon>
        <taxon>ecological metagenomes</taxon>
    </lineage>
</organism>
<gene>
    <name evidence="1" type="ORF">S01H4_37408</name>
</gene>
<feature type="non-terminal residue" evidence="1">
    <location>
        <position position="96"/>
    </location>
</feature>
<name>X1DUD1_9ZZZZ</name>
<protein>
    <submittedName>
        <fullName evidence="1">Uncharacterized protein</fullName>
    </submittedName>
</protein>